<evidence type="ECO:0000313" key="11">
    <source>
        <dbReference type="EMBL" id="MBO1750321.1"/>
    </source>
</evidence>
<dbReference type="GO" id="GO:0005524">
    <property type="term" value="F:ATP binding"/>
    <property type="evidence" value="ECO:0007669"/>
    <property type="project" value="UniProtKB-UniRule"/>
</dbReference>
<evidence type="ECO:0000256" key="4">
    <source>
        <dbReference type="ARBA" id="ARBA00022741"/>
    </source>
</evidence>
<keyword evidence="3" id="KW-0808">Transferase</keyword>
<evidence type="ECO:0000256" key="2">
    <source>
        <dbReference type="ARBA" id="ARBA00022527"/>
    </source>
</evidence>
<dbReference type="InterPro" id="IPR011009">
    <property type="entry name" value="Kinase-like_dom_sf"/>
</dbReference>
<keyword evidence="6 7" id="KW-0067">ATP-binding</keyword>
<evidence type="ECO:0000256" key="1">
    <source>
        <dbReference type="ARBA" id="ARBA00012513"/>
    </source>
</evidence>
<dbReference type="RefSeq" id="WP_208053984.1">
    <property type="nucleotide sequence ID" value="NZ_JAGEMK010000001.1"/>
</dbReference>
<feature type="region of interest" description="Disordered" evidence="8">
    <location>
        <begin position="304"/>
        <end position="350"/>
    </location>
</feature>
<evidence type="ECO:0000313" key="12">
    <source>
        <dbReference type="Proteomes" id="UP000664209"/>
    </source>
</evidence>
<dbReference type="PROSITE" id="PS00108">
    <property type="entry name" value="PROTEIN_KINASE_ST"/>
    <property type="match status" value="1"/>
</dbReference>
<dbReference type="Gene3D" id="3.30.200.20">
    <property type="entry name" value="Phosphorylase Kinase, domain 1"/>
    <property type="match status" value="1"/>
</dbReference>
<evidence type="ECO:0000256" key="9">
    <source>
        <dbReference type="SAM" id="Phobius"/>
    </source>
</evidence>
<evidence type="ECO:0000259" key="10">
    <source>
        <dbReference type="PROSITE" id="PS50011"/>
    </source>
</evidence>
<protein>
    <recommendedName>
        <fullName evidence="1">non-specific serine/threonine protein kinase</fullName>
        <ecNumber evidence="1">2.7.11.1</ecNumber>
    </recommendedName>
</protein>
<comment type="caution">
    <text evidence="11">The sequence shown here is derived from an EMBL/GenBank/DDBJ whole genome shotgun (WGS) entry which is preliminary data.</text>
</comment>
<dbReference type="PROSITE" id="PS00107">
    <property type="entry name" value="PROTEIN_KINASE_ATP"/>
    <property type="match status" value="1"/>
</dbReference>
<dbReference type="Gene3D" id="1.10.510.10">
    <property type="entry name" value="Transferase(Phosphotransferase) domain 1"/>
    <property type="match status" value="1"/>
</dbReference>
<dbReference type="AlphaFoldDB" id="A0A939LMK8"/>
<name>A0A939LMK8_9CELL</name>
<dbReference type="EMBL" id="JAGEMK010000001">
    <property type="protein sequence ID" value="MBO1750321.1"/>
    <property type="molecule type" value="Genomic_DNA"/>
</dbReference>
<dbReference type="EC" id="2.7.11.1" evidence="1"/>
<dbReference type="InterPro" id="IPR000719">
    <property type="entry name" value="Prot_kinase_dom"/>
</dbReference>
<reference evidence="11" key="1">
    <citation type="submission" date="2021-03" db="EMBL/GenBank/DDBJ databases">
        <title>Actinotalea soli sp. nov., isolated from soil.</title>
        <authorList>
            <person name="Ping W."/>
            <person name="Zhang J."/>
        </authorList>
    </citation>
    <scope>NUCLEOTIDE SEQUENCE</scope>
    <source>
        <strain evidence="11">BY-33</strain>
    </source>
</reference>
<feature type="binding site" evidence="7">
    <location>
        <position position="45"/>
    </location>
    <ligand>
        <name>ATP</name>
        <dbReference type="ChEBI" id="CHEBI:30616"/>
    </ligand>
</feature>
<dbReference type="CDD" id="cd14014">
    <property type="entry name" value="STKc_PknB_like"/>
    <property type="match status" value="1"/>
</dbReference>
<proteinExistence type="predicted"/>
<dbReference type="PANTHER" id="PTHR43289">
    <property type="entry name" value="MITOGEN-ACTIVATED PROTEIN KINASE KINASE KINASE 20-RELATED"/>
    <property type="match status" value="1"/>
</dbReference>
<keyword evidence="9" id="KW-0812">Transmembrane</keyword>
<organism evidence="11 12">
    <name type="scientific">Actinotalea soli</name>
    <dbReference type="NCBI Taxonomy" id="2819234"/>
    <lineage>
        <taxon>Bacteria</taxon>
        <taxon>Bacillati</taxon>
        <taxon>Actinomycetota</taxon>
        <taxon>Actinomycetes</taxon>
        <taxon>Micrococcales</taxon>
        <taxon>Cellulomonadaceae</taxon>
        <taxon>Actinotalea</taxon>
    </lineage>
</organism>
<feature type="transmembrane region" description="Helical" evidence="9">
    <location>
        <begin position="380"/>
        <end position="400"/>
    </location>
</feature>
<keyword evidence="9" id="KW-0472">Membrane</keyword>
<feature type="region of interest" description="Disordered" evidence="8">
    <location>
        <begin position="403"/>
        <end position="433"/>
    </location>
</feature>
<dbReference type="InterPro" id="IPR017441">
    <property type="entry name" value="Protein_kinase_ATP_BS"/>
</dbReference>
<keyword evidence="9" id="KW-1133">Transmembrane helix</keyword>
<evidence type="ECO:0000256" key="7">
    <source>
        <dbReference type="PROSITE-ProRule" id="PRU10141"/>
    </source>
</evidence>
<keyword evidence="4 7" id="KW-0547">Nucleotide-binding</keyword>
<keyword evidence="5 11" id="KW-0418">Kinase</keyword>
<evidence type="ECO:0000256" key="5">
    <source>
        <dbReference type="ARBA" id="ARBA00022777"/>
    </source>
</evidence>
<gene>
    <name evidence="11" type="ORF">J4G33_00725</name>
</gene>
<keyword evidence="12" id="KW-1185">Reference proteome</keyword>
<feature type="domain" description="Protein kinase" evidence="10">
    <location>
        <begin position="16"/>
        <end position="287"/>
    </location>
</feature>
<accession>A0A939LMK8</accession>
<sequence length="433" mass="45154">MGLVDVARGVVLDGRYRVEEILGQGGMATVYRAHDEVLGRDVAVKLFPPTPDADEVLRHQAEMRVLARLSHPGLVTLHDAGSAYAGGPMHQTYLVMELVRGPTLADRLVAGRFPATHVARAGRQLAEALATVHDAGVVHRDIKPANVLMVEAEEPEDESADAAVTTGPIVKLADFGIARFADGARLTMTGTTLGTATYLAPEQAAGAEVGPAADVYALGLVLLECLTGRRAFTGTVVEVAAARLTTSPQVPGELGSEWVSLLESMTARRPEDRPSMSAVAVALTALLGESTGELSLVSADLDSTRAHPAPTEGPAASEEPRPAVLRPAGPTRRPEPATETRPLRTGDVVAAQMRRTREAGGPGALEPGEERVDPPARWTAAHTLLAALGIVVLLGIGMLLSRSTTSTPEPPTYPAVEGSLGDALDDLAASVSP</sequence>
<dbReference type="InterPro" id="IPR008271">
    <property type="entry name" value="Ser/Thr_kinase_AS"/>
</dbReference>
<dbReference type="GO" id="GO:0004674">
    <property type="term" value="F:protein serine/threonine kinase activity"/>
    <property type="evidence" value="ECO:0007669"/>
    <property type="project" value="UniProtKB-KW"/>
</dbReference>
<evidence type="ECO:0000256" key="6">
    <source>
        <dbReference type="ARBA" id="ARBA00022840"/>
    </source>
</evidence>
<dbReference type="SUPFAM" id="SSF56112">
    <property type="entry name" value="Protein kinase-like (PK-like)"/>
    <property type="match status" value="1"/>
</dbReference>
<dbReference type="Pfam" id="PF00069">
    <property type="entry name" value="Pkinase"/>
    <property type="match status" value="1"/>
</dbReference>
<feature type="compositionally biased region" description="Basic and acidic residues" evidence="8">
    <location>
        <begin position="332"/>
        <end position="344"/>
    </location>
</feature>
<evidence type="ECO:0000256" key="8">
    <source>
        <dbReference type="SAM" id="MobiDB-lite"/>
    </source>
</evidence>
<dbReference type="PROSITE" id="PS50011">
    <property type="entry name" value="PROTEIN_KINASE_DOM"/>
    <property type="match status" value="1"/>
</dbReference>
<keyword evidence="2 11" id="KW-0723">Serine/threonine-protein kinase</keyword>
<dbReference type="PANTHER" id="PTHR43289:SF6">
    <property type="entry name" value="SERINE_THREONINE-PROTEIN KINASE NEKL-3"/>
    <property type="match status" value="1"/>
</dbReference>
<evidence type="ECO:0000256" key="3">
    <source>
        <dbReference type="ARBA" id="ARBA00022679"/>
    </source>
</evidence>
<dbReference type="Proteomes" id="UP000664209">
    <property type="component" value="Unassembled WGS sequence"/>
</dbReference>
<dbReference type="SMART" id="SM00220">
    <property type="entry name" value="S_TKc"/>
    <property type="match status" value="1"/>
</dbReference>